<proteinExistence type="predicted"/>
<evidence type="ECO:0000256" key="2">
    <source>
        <dbReference type="ARBA" id="ARBA00023043"/>
    </source>
</evidence>
<protein>
    <submittedName>
        <fullName evidence="3">Uncharacterized protein</fullName>
    </submittedName>
</protein>
<dbReference type="SMART" id="SM00248">
    <property type="entry name" value="ANK"/>
    <property type="match status" value="3"/>
</dbReference>
<keyword evidence="1" id="KW-0677">Repeat</keyword>
<name>A0A1X7TWK4_AMPQE</name>
<dbReference type="InterPro" id="IPR036770">
    <property type="entry name" value="Ankyrin_rpt-contain_sf"/>
</dbReference>
<dbReference type="PANTHER" id="PTHR24198">
    <property type="entry name" value="ANKYRIN REPEAT AND PROTEIN KINASE DOMAIN-CONTAINING PROTEIN"/>
    <property type="match status" value="1"/>
</dbReference>
<keyword evidence="2" id="KW-0040">ANK repeat</keyword>
<organism evidence="3">
    <name type="scientific">Amphimedon queenslandica</name>
    <name type="common">Sponge</name>
    <dbReference type="NCBI Taxonomy" id="400682"/>
    <lineage>
        <taxon>Eukaryota</taxon>
        <taxon>Metazoa</taxon>
        <taxon>Porifera</taxon>
        <taxon>Demospongiae</taxon>
        <taxon>Heteroscleromorpha</taxon>
        <taxon>Haplosclerida</taxon>
        <taxon>Niphatidae</taxon>
        <taxon>Amphimedon</taxon>
    </lineage>
</organism>
<dbReference type="Pfam" id="PF12796">
    <property type="entry name" value="Ank_2"/>
    <property type="match status" value="2"/>
</dbReference>
<sequence>MEGMEQCRNEFEKRDHANAVWSLHLQDPDVLYWNERDLFYYSIRNGWLDIAKDLITNYHFDPKKYYKGESYLYIAAKANQIDIVEYLIKEHGCDPMMGTKYNRKVPVLHYAAREGLLDVLNCMVMNINGHIMDEQYWDTNGRTVLHCAVKHIDVVKYLINECNCDIMVTDKMQILFYMLQLVKGHLMS</sequence>
<dbReference type="PANTHER" id="PTHR24198:SF165">
    <property type="entry name" value="ANKYRIN REPEAT-CONTAINING PROTEIN-RELATED"/>
    <property type="match status" value="1"/>
</dbReference>
<dbReference type="InterPro" id="IPR002110">
    <property type="entry name" value="Ankyrin_rpt"/>
</dbReference>
<dbReference type="SUPFAM" id="SSF48403">
    <property type="entry name" value="Ankyrin repeat"/>
    <property type="match status" value="1"/>
</dbReference>
<dbReference type="EnsemblMetazoa" id="Aqu2.1.19562_001">
    <property type="protein sequence ID" value="Aqu2.1.19562_001"/>
    <property type="gene ID" value="Aqu2.1.19562"/>
</dbReference>
<dbReference type="AlphaFoldDB" id="A0A1X7TWK4"/>
<accession>A0A1X7TWK4</accession>
<dbReference type="OrthoDB" id="3246549at2759"/>
<dbReference type="InParanoid" id="A0A1X7TWK4"/>
<evidence type="ECO:0000256" key="1">
    <source>
        <dbReference type="ARBA" id="ARBA00022737"/>
    </source>
</evidence>
<dbReference type="Gene3D" id="1.25.40.20">
    <property type="entry name" value="Ankyrin repeat-containing domain"/>
    <property type="match status" value="1"/>
</dbReference>
<reference evidence="3" key="1">
    <citation type="submission" date="2017-05" db="UniProtKB">
        <authorList>
            <consortium name="EnsemblMetazoa"/>
        </authorList>
    </citation>
    <scope>IDENTIFICATION</scope>
</reference>
<evidence type="ECO:0000313" key="3">
    <source>
        <dbReference type="EnsemblMetazoa" id="Aqu2.1.19562_001"/>
    </source>
</evidence>